<keyword evidence="3" id="KW-1185">Reference proteome</keyword>
<dbReference type="VEuPathDB" id="MicrosporidiaDB:M153_3200034989"/>
<feature type="region of interest" description="Disordered" evidence="1">
    <location>
        <begin position="259"/>
        <end position="373"/>
    </location>
</feature>
<organism evidence="2 3">
    <name type="scientific">Pseudoloma neurophilia</name>
    <dbReference type="NCBI Taxonomy" id="146866"/>
    <lineage>
        <taxon>Eukaryota</taxon>
        <taxon>Fungi</taxon>
        <taxon>Fungi incertae sedis</taxon>
        <taxon>Microsporidia</taxon>
        <taxon>Pseudoloma</taxon>
    </lineage>
</organism>
<comment type="caution">
    <text evidence="2">The sequence shown here is derived from an EMBL/GenBank/DDBJ whole genome shotgun (WGS) entry which is preliminary data.</text>
</comment>
<feature type="compositionally biased region" description="Polar residues" evidence="1">
    <location>
        <begin position="304"/>
        <end position="319"/>
    </location>
</feature>
<feature type="region of interest" description="Disordered" evidence="1">
    <location>
        <begin position="222"/>
        <end position="245"/>
    </location>
</feature>
<evidence type="ECO:0000313" key="2">
    <source>
        <dbReference type="EMBL" id="KRH95080.1"/>
    </source>
</evidence>
<proteinExistence type="predicted"/>
<feature type="compositionally biased region" description="Basic and acidic residues" evidence="1">
    <location>
        <begin position="222"/>
        <end position="234"/>
    </location>
</feature>
<feature type="compositionally biased region" description="Basic and acidic residues" evidence="1">
    <location>
        <begin position="364"/>
        <end position="373"/>
    </location>
</feature>
<feature type="compositionally biased region" description="Basic and acidic residues" evidence="1">
    <location>
        <begin position="342"/>
        <end position="353"/>
    </location>
</feature>
<gene>
    <name evidence="2" type="ORF">M153_3200034989</name>
</gene>
<dbReference type="EMBL" id="LGUB01000007">
    <property type="protein sequence ID" value="KRH95080.1"/>
    <property type="molecule type" value="Genomic_DNA"/>
</dbReference>
<protein>
    <submittedName>
        <fullName evidence="2">Uncharacterized protein</fullName>
    </submittedName>
</protein>
<evidence type="ECO:0000256" key="1">
    <source>
        <dbReference type="SAM" id="MobiDB-lite"/>
    </source>
</evidence>
<feature type="compositionally biased region" description="Basic and acidic residues" evidence="1">
    <location>
        <begin position="272"/>
        <end position="281"/>
    </location>
</feature>
<dbReference type="AlphaFoldDB" id="A0A0R0M167"/>
<feature type="compositionally biased region" description="Polar residues" evidence="1">
    <location>
        <begin position="407"/>
        <end position="417"/>
    </location>
</feature>
<name>A0A0R0M167_9MICR</name>
<feature type="compositionally biased region" description="Basic and acidic residues" evidence="1">
    <location>
        <begin position="288"/>
        <end position="303"/>
    </location>
</feature>
<reference evidence="2 3" key="1">
    <citation type="submission" date="2015-07" db="EMBL/GenBank/DDBJ databases">
        <title>The genome of Pseudoloma neurophilia, a relevant intracellular parasite of the zebrafish.</title>
        <authorList>
            <person name="Ndikumana S."/>
            <person name="Pelin A."/>
            <person name="Sanders J."/>
            <person name="Corradi N."/>
        </authorList>
    </citation>
    <scope>NUCLEOTIDE SEQUENCE [LARGE SCALE GENOMIC DNA]</scope>
    <source>
        <strain evidence="2 3">MK1</strain>
    </source>
</reference>
<feature type="region of interest" description="Disordered" evidence="1">
    <location>
        <begin position="389"/>
        <end position="417"/>
    </location>
</feature>
<sequence>MFIRLIKQPKDIKNRVFIYKNETVADFNNRQELTKLADESGFELQIDDLICNVVLDGEILIGFEDQNKTAQSAKRVKMESTKRNDLKNILKNEDELKKTEEHFENKVLSGVQNAASLKSKNYDLENISENTNHQTGTSKNNEIVVKEQTTQTEKSNTVTIVKNESKEFDNNKYFQKSIKELNKEVMAEKDPEIRSKMKKILRAKIMEETQLRAAKKENTRILNEQDLKNDESKVNKRTVTTNSPDQPVIKEMKLKNFKESIDHETTNQIAPKEIKQSKLKNESTNARFDIKKSEKASDPEKESQQSINSPVVEQNSTKKVPQPKRLPKNEKTQKKNSQKSKTSAESDDQKNNLEKINNVEPLPFDDKTETEGKIDHRILKQTEYKKDDGIKDNFKSQNELDVYPQPAKTTENQKSTNNTLFEQTSVQNQTNVVTPLKPGQKQLFSVSDTQHMTLDDFL</sequence>
<dbReference type="Proteomes" id="UP000051530">
    <property type="component" value="Unassembled WGS sequence"/>
</dbReference>
<evidence type="ECO:0000313" key="3">
    <source>
        <dbReference type="Proteomes" id="UP000051530"/>
    </source>
</evidence>
<accession>A0A0R0M167</accession>